<reference evidence="1 2" key="1">
    <citation type="journal article" date="2018" name="Front. Plant Sci.">
        <title>Red Clover (Trifolium pratense) and Zigzag Clover (T. medium) - A Picture of Genomic Similarities and Differences.</title>
        <authorList>
            <person name="Dluhosova J."/>
            <person name="Istvanek J."/>
            <person name="Nedelnik J."/>
            <person name="Repkova J."/>
        </authorList>
    </citation>
    <scope>NUCLEOTIDE SEQUENCE [LARGE SCALE GENOMIC DNA]</scope>
    <source>
        <strain evidence="2">cv. 10/8</strain>
        <tissue evidence="1">Leaf</tissue>
    </source>
</reference>
<accession>A0A392Q6M8</accession>
<keyword evidence="2" id="KW-1185">Reference proteome</keyword>
<comment type="caution">
    <text evidence="1">The sequence shown here is derived from an EMBL/GenBank/DDBJ whole genome shotgun (WGS) entry which is preliminary data.</text>
</comment>
<dbReference type="AlphaFoldDB" id="A0A392Q6M8"/>
<evidence type="ECO:0000313" key="1">
    <source>
        <dbReference type="EMBL" id="MCI20053.1"/>
    </source>
</evidence>
<proteinExistence type="predicted"/>
<dbReference type="Proteomes" id="UP000265520">
    <property type="component" value="Unassembled WGS sequence"/>
</dbReference>
<protein>
    <submittedName>
        <fullName evidence="1">Uncharacterized protein</fullName>
    </submittedName>
</protein>
<name>A0A392Q6M8_9FABA</name>
<dbReference type="EMBL" id="LXQA010117893">
    <property type="protein sequence ID" value="MCI20053.1"/>
    <property type="molecule type" value="Genomic_DNA"/>
</dbReference>
<evidence type="ECO:0000313" key="2">
    <source>
        <dbReference type="Proteomes" id="UP000265520"/>
    </source>
</evidence>
<feature type="non-terminal residue" evidence="1">
    <location>
        <position position="1"/>
    </location>
</feature>
<organism evidence="1 2">
    <name type="scientific">Trifolium medium</name>
    <dbReference type="NCBI Taxonomy" id="97028"/>
    <lineage>
        <taxon>Eukaryota</taxon>
        <taxon>Viridiplantae</taxon>
        <taxon>Streptophyta</taxon>
        <taxon>Embryophyta</taxon>
        <taxon>Tracheophyta</taxon>
        <taxon>Spermatophyta</taxon>
        <taxon>Magnoliopsida</taxon>
        <taxon>eudicotyledons</taxon>
        <taxon>Gunneridae</taxon>
        <taxon>Pentapetalae</taxon>
        <taxon>rosids</taxon>
        <taxon>fabids</taxon>
        <taxon>Fabales</taxon>
        <taxon>Fabaceae</taxon>
        <taxon>Papilionoideae</taxon>
        <taxon>50 kb inversion clade</taxon>
        <taxon>NPAAA clade</taxon>
        <taxon>Hologalegina</taxon>
        <taxon>IRL clade</taxon>
        <taxon>Trifolieae</taxon>
        <taxon>Trifolium</taxon>
    </lineage>
</organism>
<sequence length="60" mass="6262">ASVVPHAAFVPAAVVNSVFVATPLFSTRYVLLLVDSQCRTTEGCRTAVLGGTAVHSKFQA</sequence>